<dbReference type="Gene3D" id="3.30.310.50">
    <property type="entry name" value="Alpha-D-phosphohexomutase, C-terminal domain"/>
    <property type="match status" value="1"/>
</dbReference>
<evidence type="ECO:0000313" key="14">
    <source>
        <dbReference type="EMBL" id="TWE17802.1"/>
    </source>
</evidence>
<evidence type="ECO:0000259" key="11">
    <source>
        <dbReference type="Pfam" id="PF02878"/>
    </source>
</evidence>
<evidence type="ECO:0000256" key="6">
    <source>
        <dbReference type="ARBA" id="ARBA00050364"/>
    </source>
</evidence>
<comment type="catalytic activity">
    <reaction evidence="6 9">
        <text>alpha-D-glucosamine 1-phosphate = D-glucosamine 6-phosphate</text>
        <dbReference type="Rhea" id="RHEA:23424"/>
        <dbReference type="ChEBI" id="CHEBI:58516"/>
        <dbReference type="ChEBI" id="CHEBI:58725"/>
        <dbReference type="EC" id="5.4.2.10"/>
    </reaction>
</comment>
<proteinExistence type="inferred from homology"/>
<feature type="domain" description="Alpha-D-phosphohexomutase alpha/beta/alpha" evidence="12">
    <location>
        <begin position="165"/>
        <end position="261"/>
    </location>
</feature>
<evidence type="ECO:0000256" key="7">
    <source>
        <dbReference type="ARBA" id="ARBA00066330"/>
    </source>
</evidence>
<comment type="function">
    <text evidence="9">Catalyzes the conversion of glucosamine-6-phosphate to glucosamine-1-phosphate.</text>
</comment>
<dbReference type="InterPro" id="IPR050060">
    <property type="entry name" value="Phosphoglucosamine_mutase"/>
</dbReference>
<evidence type="ECO:0000256" key="8">
    <source>
        <dbReference type="ARBA" id="ARBA00068193"/>
    </source>
</evidence>
<dbReference type="SUPFAM" id="SSF55957">
    <property type="entry name" value="Phosphoglucomutase, C-terminal domain"/>
    <property type="match status" value="1"/>
</dbReference>
<dbReference type="Proteomes" id="UP000318416">
    <property type="component" value="Unassembled WGS sequence"/>
</dbReference>
<feature type="modified residue" description="Phosphoserine" evidence="9">
    <location>
        <position position="104"/>
    </location>
</feature>
<feature type="domain" description="Alpha-D-phosphohexomutase C-terminal" evidence="10">
    <location>
        <begin position="381"/>
        <end position="447"/>
    </location>
</feature>
<dbReference type="GO" id="GO:0000287">
    <property type="term" value="F:magnesium ion binding"/>
    <property type="evidence" value="ECO:0007669"/>
    <property type="project" value="UniProtKB-UniRule"/>
</dbReference>
<accession>A0A561EQB5</accession>
<dbReference type="Gene3D" id="3.40.120.10">
    <property type="entry name" value="Alpha-D-Glucose-1,6-Bisphosphate, subunit A, domain 3"/>
    <property type="match status" value="3"/>
</dbReference>
<dbReference type="PRINTS" id="PR00509">
    <property type="entry name" value="PGMPMM"/>
</dbReference>
<dbReference type="InterPro" id="IPR005844">
    <property type="entry name" value="A-D-PHexomutase_a/b/a-I"/>
</dbReference>
<dbReference type="InterPro" id="IPR005843">
    <property type="entry name" value="A-D-PHexomutase_C"/>
</dbReference>
<evidence type="ECO:0000259" key="12">
    <source>
        <dbReference type="Pfam" id="PF02879"/>
    </source>
</evidence>
<comment type="similarity">
    <text evidence="1 9">Belongs to the phosphohexose mutase family.</text>
</comment>
<dbReference type="GO" id="GO:0004615">
    <property type="term" value="F:phosphomannomutase activity"/>
    <property type="evidence" value="ECO:0007669"/>
    <property type="project" value="TreeGrafter"/>
</dbReference>
<dbReference type="Pfam" id="PF00408">
    <property type="entry name" value="PGM_PMM_IV"/>
    <property type="match status" value="1"/>
</dbReference>
<keyword evidence="3 9" id="KW-0479">Metal-binding</keyword>
<dbReference type="EC" id="5.4.2.10" evidence="7 9"/>
<comment type="caution">
    <text evidence="14">The sequence shown here is derived from an EMBL/GenBank/DDBJ whole genome shotgun (WGS) entry which is preliminary data.</text>
</comment>
<feature type="domain" description="Alpha-D-phosphohexomutase alpha/beta/alpha" evidence="11">
    <location>
        <begin position="3"/>
        <end position="137"/>
    </location>
</feature>
<evidence type="ECO:0000256" key="4">
    <source>
        <dbReference type="ARBA" id="ARBA00022842"/>
    </source>
</evidence>
<dbReference type="RefSeq" id="WP_145790746.1">
    <property type="nucleotide sequence ID" value="NZ_BAAABR010000007.1"/>
</dbReference>
<evidence type="ECO:0000256" key="2">
    <source>
        <dbReference type="ARBA" id="ARBA00022553"/>
    </source>
</evidence>
<feature type="binding site" evidence="9">
    <location>
        <position position="248"/>
    </location>
    <ligand>
        <name>Mg(2+)</name>
        <dbReference type="ChEBI" id="CHEBI:18420"/>
    </ligand>
</feature>
<feature type="binding site" description="via phosphate group" evidence="9">
    <location>
        <position position="104"/>
    </location>
    <ligand>
        <name>Mg(2+)</name>
        <dbReference type="ChEBI" id="CHEBI:18420"/>
    </ligand>
</feature>
<feature type="binding site" evidence="9">
    <location>
        <position position="250"/>
    </location>
    <ligand>
        <name>Mg(2+)</name>
        <dbReference type="ChEBI" id="CHEBI:18420"/>
    </ligand>
</feature>
<keyword evidence="4 9" id="KW-0460">Magnesium</keyword>
<dbReference type="InterPro" id="IPR005846">
    <property type="entry name" value="A-D-PHexomutase_a/b/a-III"/>
</dbReference>
<evidence type="ECO:0000256" key="1">
    <source>
        <dbReference type="ARBA" id="ARBA00010231"/>
    </source>
</evidence>
<evidence type="ECO:0000256" key="5">
    <source>
        <dbReference type="ARBA" id="ARBA00023235"/>
    </source>
</evidence>
<evidence type="ECO:0000256" key="9">
    <source>
        <dbReference type="HAMAP-Rule" id="MF_01554"/>
    </source>
</evidence>
<dbReference type="FunFam" id="3.40.120.10:FF:000001">
    <property type="entry name" value="Phosphoglucosamine mutase"/>
    <property type="match status" value="1"/>
</dbReference>
<keyword evidence="2 9" id="KW-0597">Phosphoprotein</keyword>
<dbReference type="PANTHER" id="PTHR42946">
    <property type="entry name" value="PHOSPHOHEXOSE MUTASE"/>
    <property type="match status" value="1"/>
</dbReference>
<dbReference type="Pfam" id="PF02879">
    <property type="entry name" value="PGM_PMM_II"/>
    <property type="match status" value="1"/>
</dbReference>
<dbReference type="InterPro" id="IPR005841">
    <property type="entry name" value="Alpha-D-phosphohexomutase_SF"/>
</dbReference>
<dbReference type="Pfam" id="PF02878">
    <property type="entry name" value="PGM_PMM_I"/>
    <property type="match status" value="1"/>
</dbReference>
<dbReference type="InterPro" id="IPR036900">
    <property type="entry name" value="A-D-PHexomutase_C_sf"/>
</dbReference>
<dbReference type="HAMAP" id="MF_01554_B">
    <property type="entry name" value="GlmM_B"/>
    <property type="match status" value="1"/>
</dbReference>
<name>A0A561EQB5_9ACTN</name>
<evidence type="ECO:0000313" key="15">
    <source>
        <dbReference type="Proteomes" id="UP000318416"/>
    </source>
</evidence>
<comment type="cofactor">
    <cofactor evidence="9">
        <name>Mg(2+)</name>
        <dbReference type="ChEBI" id="CHEBI:18420"/>
    </cofactor>
    <text evidence="9">Binds 1 Mg(2+) ion per subunit.</text>
</comment>
<dbReference type="InterPro" id="IPR005845">
    <property type="entry name" value="A-D-PHexomutase_a/b/a-II"/>
</dbReference>
<dbReference type="GO" id="GO:0006048">
    <property type="term" value="P:UDP-N-acetylglucosamine biosynthetic process"/>
    <property type="evidence" value="ECO:0007669"/>
    <property type="project" value="TreeGrafter"/>
</dbReference>
<dbReference type="InterPro" id="IPR016055">
    <property type="entry name" value="A-D-PHexomutase_a/b/a-I/II/III"/>
</dbReference>
<dbReference type="OrthoDB" id="9803322at2"/>
<dbReference type="AlphaFoldDB" id="A0A561EQB5"/>
<dbReference type="GO" id="GO:0005829">
    <property type="term" value="C:cytosol"/>
    <property type="evidence" value="ECO:0007669"/>
    <property type="project" value="TreeGrafter"/>
</dbReference>
<dbReference type="GO" id="GO:0008966">
    <property type="term" value="F:phosphoglucosamine mutase activity"/>
    <property type="evidence" value="ECO:0007669"/>
    <property type="project" value="UniProtKB-UniRule"/>
</dbReference>
<keyword evidence="15" id="KW-1185">Reference proteome</keyword>
<organism evidence="14 15">
    <name type="scientific">Kitasatospora atroaurantiaca</name>
    <dbReference type="NCBI Taxonomy" id="285545"/>
    <lineage>
        <taxon>Bacteria</taxon>
        <taxon>Bacillati</taxon>
        <taxon>Actinomycetota</taxon>
        <taxon>Actinomycetes</taxon>
        <taxon>Kitasatosporales</taxon>
        <taxon>Streptomycetaceae</taxon>
        <taxon>Kitasatospora</taxon>
    </lineage>
</organism>
<dbReference type="EMBL" id="VIVR01000001">
    <property type="protein sequence ID" value="TWE17802.1"/>
    <property type="molecule type" value="Genomic_DNA"/>
</dbReference>
<dbReference type="GO" id="GO:0005975">
    <property type="term" value="P:carbohydrate metabolic process"/>
    <property type="evidence" value="ECO:0007669"/>
    <property type="project" value="InterPro"/>
</dbReference>
<protein>
    <recommendedName>
        <fullName evidence="8 9">Phosphoglucosamine mutase</fullName>
        <ecNumber evidence="7 9">5.4.2.10</ecNumber>
    </recommendedName>
</protein>
<keyword evidence="5 9" id="KW-0413">Isomerase</keyword>
<gene>
    <name evidence="9" type="primary">glmM</name>
    <name evidence="14" type="ORF">FB465_2840</name>
</gene>
<dbReference type="GO" id="GO:0009252">
    <property type="term" value="P:peptidoglycan biosynthetic process"/>
    <property type="evidence" value="ECO:0007669"/>
    <property type="project" value="TreeGrafter"/>
</dbReference>
<reference evidence="14 15" key="1">
    <citation type="submission" date="2019-06" db="EMBL/GenBank/DDBJ databases">
        <title>Sequencing the genomes of 1000 actinobacteria strains.</title>
        <authorList>
            <person name="Klenk H.-P."/>
        </authorList>
    </citation>
    <scope>NUCLEOTIDE SEQUENCE [LARGE SCALE GENOMIC DNA]</scope>
    <source>
        <strain evidence="14 15">DSM 41649</strain>
    </source>
</reference>
<evidence type="ECO:0000256" key="3">
    <source>
        <dbReference type="ARBA" id="ARBA00022723"/>
    </source>
</evidence>
<dbReference type="FunFam" id="3.30.310.50:FF:000001">
    <property type="entry name" value="Phosphoglucosamine mutase"/>
    <property type="match status" value="1"/>
</dbReference>
<feature type="domain" description="Alpha-D-phosphohexomutase alpha/beta/alpha" evidence="13">
    <location>
        <begin position="265"/>
        <end position="375"/>
    </location>
</feature>
<comment type="PTM">
    <text evidence="9">Activated by phosphorylation.</text>
</comment>
<dbReference type="NCBIfam" id="TIGR01455">
    <property type="entry name" value="glmM"/>
    <property type="match status" value="1"/>
</dbReference>
<dbReference type="PANTHER" id="PTHR42946:SF1">
    <property type="entry name" value="PHOSPHOGLUCOMUTASE (ALPHA-D-GLUCOSE-1,6-BISPHOSPHATE-DEPENDENT)"/>
    <property type="match status" value="1"/>
</dbReference>
<evidence type="ECO:0000259" key="13">
    <source>
        <dbReference type="Pfam" id="PF02880"/>
    </source>
</evidence>
<dbReference type="SUPFAM" id="SSF53738">
    <property type="entry name" value="Phosphoglucomutase, first 3 domains"/>
    <property type="match status" value="3"/>
</dbReference>
<evidence type="ECO:0000259" key="10">
    <source>
        <dbReference type="Pfam" id="PF00408"/>
    </source>
</evidence>
<dbReference type="InterPro" id="IPR006352">
    <property type="entry name" value="GlmM_bact"/>
</dbReference>
<dbReference type="CDD" id="cd05802">
    <property type="entry name" value="GlmM"/>
    <property type="match status" value="1"/>
</dbReference>
<feature type="active site" description="Phosphoserine intermediate" evidence="9">
    <location>
        <position position="104"/>
    </location>
</feature>
<feature type="binding site" evidence="9">
    <location>
        <position position="252"/>
    </location>
    <ligand>
        <name>Mg(2+)</name>
        <dbReference type="ChEBI" id="CHEBI:18420"/>
    </ligand>
</feature>
<dbReference type="FunFam" id="3.40.120.10:FF:000002">
    <property type="entry name" value="Phosphoglucosamine mutase"/>
    <property type="match status" value="1"/>
</dbReference>
<dbReference type="Pfam" id="PF02880">
    <property type="entry name" value="PGM_PMM_III"/>
    <property type="match status" value="1"/>
</dbReference>
<sequence>MGRLFGTDGVRGVANESLTAELALGLSVAAAHVLGDAGAFDGHRPVAVVGRDPRASGEFLEAAVIAGLASAGVDVLRVGVLPTPAVAYLTGALGADFGVMLSASHNAMPDNGIKFLARGGHKLDDAIEDAIEEHYRRYGVGDEDWKRPTGAAVGRVRQYTEGFDRYVAHLIAVLPNRLDGVKVVIDGAHGAAARVAPEAFARAGAEVVYTLGAEPNGLNINDGVGSTHLDKLRIAMKEHKADLGIALDGDADRCLAADADGNEVDGDQIIAILAVAMREAGTLRRNTAVATVMSNLGFKLAMEREGIDLVQTAVGDRYVLEEMKQHGYALGGEQSGHVILLDHATTGDGTLTGLMLGARLAATKQSLADLAAVMTRLPQVLINVKGVDRSRVDSCEELAAAVAEAEAELGSTGRVLLRKSGTEPLVRVMVEAADEVQAEAVAGRLAEAVRTHLG</sequence>